<dbReference type="RefSeq" id="WP_011195275.1">
    <property type="nucleotide sequence ID" value="NC_006177.1"/>
</dbReference>
<evidence type="ECO:0000313" key="1">
    <source>
        <dbReference type="EMBL" id="BAD40129.1"/>
    </source>
</evidence>
<evidence type="ECO:0000313" key="2">
    <source>
        <dbReference type="Proteomes" id="UP000000417"/>
    </source>
</evidence>
<dbReference type="EMBL" id="AP006840">
    <property type="protein sequence ID" value="BAD40129.1"/>
    <property type="molecule type" value="Genomic_DNA"/>
</dbReference>
<organism evidence="1 2">
    <name type="scientific">Symbiobacterium thermophilum (strain DSM 24528 / JCM 14929 / IAM 14863 / T)</name>
    <dbReference type="NCBI Taxonomy" id="292459"/>
    <lineage>
        <taxon>Bacteria</taxon>
        <taxon>Bacillati</taxon>
        <taxon>Bacillota</taxon>
        <taxon>Clostridia</taxon>
        <taxon>Eubacteriales</taxon>
        <taxon>Symbiobacteriaceae</taxon>
        <taxon>Symbiobacterium</taxon>
    </lineage>
</organism>
<dbReference type="InterPro" id="IPR054685">
    <property type="entry name" value="Rubredox_RCKP"/>
</dbReference>
<accession>Q67QB4</accession>
<evidence type="ECO:0008006" key="3">
    <source>
        <dbReference type="Google" id="ProtNLM"/>
    </source>
</evidence>
<dbReference type="KEGG" id="sth:STH1144"/>
<protein>
    <recommendedName>
        <fullName evidence="3">Rubredoxin</fullName>
    </recommendedName>
</protein>
<gene>
    <name evidence="1" type="ordered locus">STH1144</name>
</gene>
<keyword evidence="2" id="KW-1185">Reference proteome</keyword>
<dbReference type="STRING" id="292459.STH1144"/>
<name>Q67QB4_SYMTH</name>
<dbReference type="HOGENOM" id="CLU_128747_5_1_9"/>
<dbReference type="NCBIfam" id="NF045720">
    <property type="entry name" value="rubredox_RCKP"/>
    <property type="match status" value="1"/>
</dbReference>
<dbReference type="Proteomes" id="UP000000417">
    <property type="component" value="Chromosome"/>
</dbReference>
<dbReference type="AlphaFoldDB" id="Q67QB4"/>
<reference evidence="1 2" key="1">
    <citation type="journal article" date="2004" name="Nucleic Acids Res.">
        <title>Genome sequence of Symbiobacterium thermophilum, an uncultivable bacterium that depends on microbial commensalism.</title>
        <authorList>
            <person name="Ueda K."/>
            <person name="Yamashita A."/>
            <person name="Ishikawa J."/>
            <person name="Shimada M."/>
            <person name="Watsuji T."/>
            <person name="Morimura K."/>
            <person name="Ikeda H."/>
            <person name="Hattori M."/>
            <person name="Beppu T."/>
        </authorList>
    </citation>
    <scope>NUCLEOTIDE SEQUENCE [LARGE SCALE GENOMIC DNA]</scope>
    <source>
        <strain evidence="2">T / IAM 14863</strain>
    </source>
</reference>
<proteinExistence type="predicted"/>
<sequence>MAVFVCTQCGAEREGRCKPQKCACGAKGTFVKKEEAKKEQ</sequence>